<keyword evidence="1" id="KW-1133">Transmembrane helix</keyword>
<dbReference type="Proteomes" id="UP000473278">
    <property type="component" value="Unassembled WGS sequence"/>
</dbReference>
<keyword evidence="1" id="KW-0812">Transmembrane</keyword>
<dbReference type="Pfam" id="PF17319">
    <property type="entry name" value="DUF5362"/>
    <property type="match status" value="1"/>
</dbReference>
<dbReference type="RefSeq" id="WP_165140696.1">
    <property type="nucleotide sequence ID" value="NZ_JAALLT010000002.1"/>
</dbReference>
<gene>
    <name evidence="2" type="ORF">G3570_07090</name>
</gene>
<keyword evidence="3" id="KW-1185">Reference proteome</keyword>
<keyword evidence="1" id="KW-0472">Membrane</keyword>
<name>A0A6M1STY1_9BACT</name>
<feature type="transmembrane region" description="Helical" evidence="1">
    <location>
        <begin position="38"/>
        <end position="66"/>
    </location>
</feature>
<comment type="caution">
    <text evidence="2">The sequence shown here is derived from an EMBL/GenBank/DDBJ whole genome shotgun (WGS) entry which is preliminary data.</text>
</comment>
<feature type="transmembrane region" description="Helical" evidence="1">
    <location>
        <begin position="103"/>
        <end position="128"/>
    </location>
</feature>
<organism evidence="2 3">
    <name type="scientific">Halalkalibaculum roseum</name>
    <dbReference type="NCBI Taxonomy" id="2709311"/>
    <lineage>
        <taxon>Bacteria</taxon>
        <taxon>Pseudomonadati</taxon>
        <taxon>Balneolota</taxon>
        <taxon>Balneolia</taxon>
        <taxon>Balneolales</taxon>
        <taxon>Balneolaceae</taxon>
        <taxon>Halalkalibaculum</taxon>
    </lineage>
</organism>
<protein>
    <submittedName>
        <fullName evidence="2">DUF5362 domain-containing protein</fullName>
    </submittedName>
</protein>
<dbReference type="InterPro" id="IPR035287">
    <property type="entry name" value="DUF5362"/>
</dbReference>
<evidence type="ECO:0000313" key="2">
    <source>
        <dbReference type="EMBL" id="NGP76390.1"/>
    </source>
</evidence>
<evidence type="ECO:0000313" key="3">
    <source>
        <dbReference type="Proteomes" id="UP000473278"/>
    </source>
</evidence>
<evidence type="ECO:0000256" key="1">
    <source>
        <dbReference type="SAM" id="Phobius"/>
    </source>
</evidence>
<sequence>MDVNASEDQITLQNISVLQGELLSDTVSNMASDMKFYAIFYLIVGIFYCFTIFGALYGIPLIIYCIKLKDSADQYREFVRDKDFTLLLEAMENQRKFFFFNKIVIIIGILFTLLYVLLIFWFGSALFFDMPSRSFA</sequence>
<dbReference type="AlphaFoldDB" id="A0A6M1STY1"/>
<dbReference type="EMBL" id="JAALLT010000002">
    <property type="protein sequence ID" value="NGP76390.1"/>
    <property type="molecule type" value="Genomic_DNA"/>
</dbReference>
<proteinExistence type="predicted"/>
<accession>A0A6M1STY1</accession>
<reference evidence="2 3" key="1">
    <citation type="submission" date="2020-02" db="EMBL/GenBank/DDBJ databases">
        <title>Balneolaceae bacterium YR4-1, complete genome.</title>
        <authorList>
            <person name="Li Y."/>
            <person name="Wu S."/>
        </authorList>
    </citation>
    <scope>NUCLEOTIDE SEQUENCE [LARGE SCALE GENOMIC DNA]</scope>
    <source>
        <strain evidence="2 3">YR4-1</strain>
    </source>
</reference>